<keyword evidence="1" id="KW-0547">Nucleotide-binding</keyword>
<evidence type="ECO:0000313" key="1">
    <source>
        <dbReference type="EMBL" id="MFM9327754.1"/>
    </source>
</evidence>
<comment type="caution">
    <text evidence="1">The sequence shown here is derived from an EMBL/GenBank/DDBJ whole genome shotgun (WGS) entry which is preliminary data.</text>
</comment>
<sequence length="589" mass="67384">MSGEDNQFSLFEGIRFLWQFARKFKRNFVLFYLGWLTQTLLESIMPIFLALMIDEVVYYRNTTFFLRISLIFVITALFACILYVVLYTIWSYLMSMYTFEIKSKVYRHAIHARASYLSGARMGDLMTLMFKDADHGMHLLVRNIIHFVNGSLRLVFYVLFVWLSNWKMGALMVVSLPLTLAVVRYFGRQTRKQSIVYRQVYGGYISWVLEALKGLREIRLLAAEKSSEIYFVKYFKEMIHVKIRTSIINLKASQFISMINLIVLISMYLLSGFLAVRGEITIGIFIAMMEYFSLANSQLKFLSENNMDMHNRLGNIKRIHDFLQVETEDAWPGTASLNIHSGEIRFSHVSFHYSDTKPILSDIHLHIRPGEHIAVVGTSGSGKTTMVNMILGFYEPKEGVISIDGTNIGETSLKSLRKQIGAVQQEVLMFEGTIRMNVSLGNPRASDEELWAACDHAAIGGFIRQLPDGLDTVIGKEGIELSGGQKQRLSIARIYLKNPKILIFDEATSALDNESEKIIHEAWQQISQGRTSITIAHRLSSIMICDKVAVLHEGRIVSYDSHTKLFETCPYYQKLFKNENKSREEGVVC</sequence>
<name>A0ACC7NSP7_9BACL</name>
<gene>
    <name evidence="1" type="ORF">ACI1P1_05495</name>
</gene>
<keyword evidence="1" id="KW-0067">ATP-binding</keyword>
<organism evidence="1 2">
    <name type="scientific">Paenibacillus mesotrionivorans</name>
    <dbReference type="NCBI Taxonomy" id="3160968"/>
    <lineage>
        <taxon>Bacteria</taxon>
        <taxon>Bacillati</taxon>
        <taxon>Bacillota</taxon>
        <taxon>Bacilli</taxon>
        <taxon>Bacillales</taxon>
        <taxon>Paenibacillaceae</taxon>
        <taxon>Paenibacillus</taxon>
    </lineage>
</organism>
<reference evidence="1" key="1">
    <citation type="submission" date="2024-12" db="EMBL/GenBank/DDBJ databases">
        <authorList>
            <person name="Wu N."/>
        </authorList>
    </citation>
    <scope>NUCLEOTIDE SEQUENCE</scope>
    <source>
        <strain evidence="1">P15</strain>
    </source>
</reference>
<keyword evidence="2" id="KW-1185">Reference proteome</keyword>
<protein>
    <submittedName>
        <fullName evidence="1">ABC transporter ATP-binding protein</fullName>
    </submittedName>
</protein>
<dbReference type="EMBL" id="JBJURJ010000003">
    <property type="protein sequence ID" value="MFM9327754.1"/>
    <property type="molecule type" value="Genomic_DNA"/>
</dbReference>
<proteinExistence type="predicted"/>
<accession>A0ACC7NSP7</accession>
<dbReference type="Proteomes" id="UP001631969">
    <property type="component" value="Unassembled WGS sequence"/>
</dbReference>
<evidence type="ECO:0000313" key="2">
    <source>
        <dbReference type="Proteomes" id="UP001631969"/>
    </source>
</evidence>